<proteinExistence type="predicted"/>
<protein>
    <submittedName>
        <fullName evidence="2">Uncharacterized protein</fullName>
    </submittedName>
</protein>
<keyword evidence="3" id="KW-1185">Reference proteome</keyword>
<evidence type="ECO:0000313" key="3">
    <source>
        <dbReference type="Proteomes" id="UP001642487"/>
    </source>
</evidence>
<sequence length="132" mass="14810">MKRRKKIIKTFCFANQPCDTPLLASFPSPHAAPHEASPPTAADRLPPGLRPRRRLQSPAVQAQPASCRQPQFGSNRFGWAIFLPERTHLYPPNKKDDSVVAVKVVDGLNSSLLHKQIFYPLQNLVYRSVISI</sequence>
<accession>A0ABP0Z3F5</accession>
<feature type="region of interest" description="Disordered" evidence="1">
    <location>
        <begin position="25"/>
        <end position="72"/>
    </location>
</feature>
<gene>
    <name evidence="2" type="ORF">CITCOLO1_LOCUS18660</name>
</gene>
<reference evidence="2 3" key="1">
    <citation type="submission" date="2024-03" db="EMBL/GenBank/DDBJ databases">
        <authorList>
            <person name="Gkanogiannis A."/>
            <person name="Becerra Lopez-Lavalle L."/>
        </authorList>
    </citation>
    <scope>NUCLEOTIDE SEQUENCE [LARGE SCALE GENOMIC DNA]</scope>
</reference>
<evidence type="ECO:0000313" key="2">
    <source>
        <dbReference type="EMBL" id="CAK9326318.1"/>
    </source>
</evidence>
<feature type="compositionally biased region" description="Polar residues" evidence="1">
    <location>
        <begin position="58"/>
        <end position="72"/>
    </location>
</feature>
<dbReference type="Proteomes" id="UP001642487">
    <property type="component" value="Chromosome 7"/>
</dbReference>
<dbReference type="EMBL" id="OZ021741">
    <property type="protein sequence ID" value="CAK9326318.1"/>
    <property type="molecule type" value="Genomic_DNA"/>
</dbReference>
<evidence type="ECO:0000256" key="1">
    <source>
        <dbReference type="SAM" id="MobiDB-lite"/>
    </source>
</evidence>
<feature type="compositionally biased region" description="Low complexity" evidence="1">
    <location>
        <begin position="25"/>
        <end position="47"/>
    </location>
</feature>
<organism evidence="2 3">
    <name type="scientific">Citrullus colocynthis</name>
    <name type="common">colocynth</name>
    <dbReference type="NCBI Taxonomy" id="252529"/>
    <lineage>
        <taxon>Eukaryota</taxon>
        <taxon>Viridiplantae</taxon>
        <taxon>Streptophyta</taxon>
        <taxon>Embryophyta</taxon>
        <taxon>Tracheophyta</taxon>
        <taxon>Spermatophyta</taxon>
        <taxon>Magnoliopsida</taxon>
        <taxon>eudicotyledons</taxon>
        <taxon>Gunneridae</taxon>
        <taxon>Pentapetalae</taxon>
        <taxon>rosids</taxon>
        <taxon>fabids</taxon>
        <taxon>Cucurbitales</taxon>
        <taxon>Cucurbitaceae</taxon>
        <taxon>Benincaseae</taxon>
        <taxon>Citrullus</taxon>
    </lineage>
</organism>
<name>A0ABP0Z3F5_9ROSI</name>